<proteinExistence type="predicted"/>
<evidence type="ECO:0000256" key="3">
    <source>
        <dbReference type="ARBA" id="ARBA00022833"/>
    </source>
</evidence>
<dbReference type="Gramene" id="Vigun01g184200.1.v1.2">
    <property type="protein sequence ID" value="Vigun01g184200.1.v1.2"/>
    <property type="gene ID" value="Vigun01g184200.v1.2"/>
</dbReference>
<dbReference type="InterPro" id="IPR013083">
    <property type="entry name" value="Znf_RING/FYVE/PHD"/>
</dbReference>
<keyword evidence="7" id="KW-0808">Transferase</keyword>
<keyword evidence="8" id="KW-1185">Reference proteome</keyword>
<dbReference type="Gene3D" id="3.30.40.10">
    <property type="entry name" value="Zinc/RING finger domain, C3HC4 (zinc finger)"/>
    <property type="match status" value="1"/>
</dbReference>
<feature type="domain" description="TRAF-type" evidence="6">
    <location>
        <begin position="211"/>
        <end position="263"/>
    </location>
</feature>
<feature type="compositionally biased region" description="Basic and acidic residues" evidence="5">
    <location>
        <begin position="453"/>
        <end position="469"/>
    </location>
</feature>
<feature type="compositionally biased region" description="Basic and acidic residues" evidence="5">
    <location>
        <begin position="572"/>
        <end position="609"/>
    </location>
</feature>
<evidence type="ECO:0000256" key="1">
    <source>
        <dbReference type="ARBA" id="ARBA00022723"/>
    </source>
</evidence>
<protein>
    <submittedName>
        <fullName evidence="7">Homogentisate solanesyltransferase</fullName>
    </submittedName>
</protein>
<dbReference type="GO" id="GO:0008270">
    <property type="term" value="F:zinc ion binding"/>
    <property type="evidence" value="ECO:0007669"/>
    <property type="project" value="UniProtKB-KW"/>
</dbReference>
<evidence type="ECO:0000313" key="7">
    <source>
        <dbReference type="EMBL" id="QCD98157.1"/>
    </source>
</evidence>
<gene>
    <name evidence="7" type="ORF">DEO72_LG6g2875</name>
</gene>
<evidence type="ECO:0000259" key="6">
    <source>
        <dbReference type="PROSITE" id="PS50145"/>
    </source>
</evidence>
<keyword evidence="1 4" id="KW-0479">Metal-binding</keyword>
<feature type="region of interest" description="Disordered" evidence="5">
    <location>
        <begin position="346"/>
        <end position="609"/>
    </location>
</feature>
<evidence type="ECO:0000256" key="5">
    <source>
        <dbReference type="SAM" id="MobiDB-lite"/>
    </source>
</evidence>
<dbReference type="Proteomes" id="UP000501690">
    <property type="component" value="Linkage Group LG6"/>
</dbReference>
<dbReference type="GO" id="GO:0016740">
    <property type="term" value="F:transferase activity"/>
    <property type="evidence" value="ECO:0007669"/>
    <property type="project" value="UniProtKB-KW"/>
</dbReference>
<dbReference type="PANTHER" id="PTHR10131">
    <property type="entry name" value="TNF RECEPTOR ASSOCIATED FACTOR"/>
    <property type="match status" value="1"/>
</dbReference>
<name>A0A4D6MB14_VIGUN</name>
<dbReference type="Pfam" id="PF02176">
    <property type="entry name" value="zf-TRAF"/>
    <property type="match status" value="1"/>
</dbReference>
<dbReference type="InterPro" id="IPR001293">
    <property type="entry name" value="Znf_TRAF"/>
</dbReference>
<dbReference type="SUPFAM" id="SSF49599">
    <property type="entry name" value="TRAF domain-like"/>
    <property type="match status" value="1"/>
</dbReference>
<keyword evidence="3 4" id="KW-0862">Zinc</keyword>
<evidence type="ECO:0000256" key="2">
    <source>
        <dbReference type="ARBA" id="ARBA00022771"/>
    </source>
</evidence>
<feature type="compositionally biased region" description="Basic and acidic residues" evidence="5">
    <location>
        <begin position="507"/>
        <end position="517"/>
    </location>
</feature>
<evidence type="ECO:0000256" key="4">
    <source>
        <dbReference type="PROSITE-ProRule" id="PRU00207"/>
    </source>
</evidence>
<dbReference type="PANTHER" id="PTHR10131:SF161">
    <property type="entry name" value="F26K24.24 PROTEIN"/>
    <property type="match status" value="1"/>
</dbReference>
<sequence length="609" mass="68095">MDMPTIDVDLGPEKLEDEKQAGPLLHCDLCDTEVIHKLAQMFLPGLASACVDNTSGDLFKTAGSIAVDIRKEMIEYLTQRSESFVAESVILEGGPDGEVSDHPYDIISNLVDDFASSKRNLFSRVSGWLLSEKREDNIEDFVQEMEVNGFWTLERREKIAETLLKNVDFENSYHCSMSFNSAEDLANHLDDCNFRSIICENEGCNSRFCASHLKDHDSTCPFKIIPCEQKCPANIMRREMDRHCITVCPMKLVNCPFYAIGCRSAVAQCMIEKHRSDDINSHLWHFLKGIYKEASGDDLTRRVEEIIQASPNNRLTEARDARSLSFVVKDIEAKLEPFKVTVVDKSNEKTEDKNGEEEGGENNTNNSERSIDTSDMSNSSDKVEVSDTQNASDKVEVSNTQNASNKIEVSDTQNASDKVEVSDTNNASDKVEVSDTNNASDKVEVTDTQNAPDKVEVSDTKNASDKVEVSDTQNTTQNEDNKPSYVENEDHEERTQTSNMINVSDTTKTDLLDDNNKDVATTKLTTKADDEESSQTLNTNISNEEVGVKNEDGAENNTISKSIEDNEQILNEDSKFEDKDDDQNIHNSKIEIKGGAENNIKNKDTEDDN</sequence>
<accession>A0A4D6MB14</accession>
<dbReference type="PROSITE" id="PS50145">
    <property type="entry name" value="ZF_TRAF"/>
    <property type="match status" value="1"/>
</dbReference>
<dbReference type="EMBL" id="CP039350">
    <property type="protein sequence ID" value="QCD98157.1"/>
    <property type="molecule type" value="Genomic_DNA"/>
</dbReference>
<dbReference type="AlphaFoldDB" id="A0A4D6MB14"/>
<feature type="compositionally biased region" description="Polar residues" evidence="5">
    <location>
        <begin position="534"/>
        <end position="543"/>
    </location>
</feature>
<feature type="compositionally biased region" description="Polar residues" evidence="5">
    <location>
        <begin position="373"/>
        <end position="451"/>
    </location>
</feature>
<evidence type="ECO:0000313" key="8">
    <source>
        <dbReference type="Proteomes" id="UP000501690"/>
    </source>
</evidence>
<organism evidence="7 8">
    <name type="scientific">Vigna unguiculata</name>
    <name type="common">Cowpea</name>
    <dbReference type="NCBI Taxonomy" id="3917"/>
    <lineage>
        <taxon>Eukaryota</taxon>
        <taxon>Viridiplantae</taxon>
        <taxon>Streptophyta</taxon>
        <taxon>Embryophyta</taxon>
        <taxon>Tracheophyta</taxon>
        <taxon>Spermatophyta</taxon>
        <taxon>Magnoliopsida</taxon>
        <taxon>eudicotyledons</taxon>
        <taxon>Gunneridae</taxon>
        <taxon>Pentapetalae</taxon>
        <taxon>rosids</taxon>
        <taxon>fabids</taxon>
        <taxon>Fabales</taxon>
        <taxon>Fabaceae</taxon>
        <taxon>Papilionoideae</taxon>
        <taxon>50 kb inversion clade</taxon>
        <taxon>NPAAA clade</taxon>
        <taxon>indigoferoid/millettioid clade</taxon>
        <taxon>Phaseoleae</taxon>
        <taxon>Vigna</taxon>
    </lineage>
</organism>
<dbReference type="OrthoDB" id="1737200at2759"/>
<keyword evidence="2 4" id="KW-0863">Zinc-finger</keyword>
<reference evidence="7 8" key="1">
    <citation type="submission" date="2019-04" db="EMBL/GenBank/DDBJ databases">
        <title>An improved genome assembly and genetic linkage map for asparagus bean, Vigna unguiculata ssp. sesquipedialis.</title>
        <authorList>
            <person name="Xia Q."/>
            <person name="Zhang R."/>
            <person name="Dong Y."/>
        </authorList>
    </citation>
    <scope>NUCLEOTIDE SEQUENCE [LARGE SCALE GENOMIC DNA]</scope>
    <source>
        <tissue evidence="7">Leaf</tissue>
    </source>
</reference>
<feature type="zinc finger region" description="TRAF-type" evidence="4">
    <location>
        <begin position="211"/>
        <end position="263"/>
    </location>
</feature>